<keyword evidence="7" id="KW-0378">Hydrolase</keyword>
<proteinExistence type="inferred from homology"/>
<dbReference type="EMBL" id="LFWU01000121">
    <property type="protein sequence ID" value="KON30570.1"/>
    <property type="molecule type" value="Genomic_DNA"/>
</dbReference>
<comment type="similarity">
    <text evidence="8">Belongs to the peptidase M24A family.</text>
</comment>
<dbReference type="Gene3D" id="3.90.230.10">
    <property type="entry name" value="Creatinase/methionine aminopeptidase superfamily"/>
    <property type="match status" value="1"/>
</dbReference>
<dbReference type="GO" id="GO:0070006">
    <property type="term" value="F:metalloaminopeptidase activity"/>
    <property type="evidence" value="ECO:0007669"/>
    <property type="project" value="InterPro"/>
</dbReference>
<keyword evidence="4 8" id="KW-0031">Aminopeptidase</keyword>
<evidence type="ECO:0000256" key="1">
    <source>
        <dbReference type="ARBA" id="ARBA00000294"/>
    </source>
</evidence>
<comment type="cofactor">
    <cofactor evidence="3">
        <name>Fe(2+)</name>
        <dbReference type="ChEBI" id="CHEBI:29033"/>
    </cofactor>
</comment>
<evidence type="ECO:0000313" key="11">
    <source>
        <dbReference type="Proteomes" id="UP000037237"/>
    </source>
</evidence>
<name>A0A0M0BQD0_9ARCH</name>
<dbReference type="GO" id="GO:0006508">
    <property type="term" value="P:proteolysis"/>
    <property type="evidence" value="ECO:0007669"/>
    <property type="project" value="UniProtKB-KW"/>
</dbReference>
<keyword evidence="5 8" id="KW-0645">Protease</keyword>
<evidence type="ECO:0000256" key="6">
    <source>
        <dbReference type="ARBA" id="ARBA00022723"/>
    </source>
</evidence>
<dbReference type="InterPro" id="IPR002468">
    <property type="entry name" value="Pept_M24A_MAP2"/>
</dbReference>
<dbReference type="SUPFAM" id="SSF46785">
    <property type="entry name" value="Winged helix' DNA-binding domain"/>
    <property type="match status" value="1"/>
</dbReference>
<comment type="cofactor">
    <cofactor evidence="8">
        <name>Co(2+)</name>
        <dbReference type="ChEBI" id="CHEBI:48828"/>
    </cofactor>
    <cofactor evidence="8">
        <name>Zn(2+)</name>
        <dbReference type="ChEBI" id="CHEBI:29105"/>
    </cofactor>
    <cofactor evidence="8">
        <name>Mn(2+)</name>
        <dbReference type="ChEBI" id="CHEBI:29035"/>
    </cofactor>
    <cofactor evidence="8">
        <name>Fe(2+)</name>
        <dbReference type="ChEBI" id="CHEBI:29033"/>
    </cofactor>
    <text evidence="8">Binds 2 divalent metal cations per subunit. Has a high-affinity and a low affinity metal-binding site. The true nature of the physiological cofactor is under debate. The enzyme is active with cobalt, zinc, manganese or divalent iron ions.</text>
</comment>
<dbReference type="Pfam" id="PF00557">
    <property type="entry name" value="Peptidase_M24"/>
    <property type="match status" value="1"/>
</dbReference>
<comment type="caution">
    <text evidence="10">The sequence shown here is derived from an EMBL/GenBank/DDBJ whole genome shotgun (WGS) entry which is preliminary data.</text>
</comment>
<evidence type="ECO:0000259" key="9">
    <source>
        <dbReference type="Pfam" id="PF00557"/>
    </source>
</evidence>
<dbReference type="GO" id="GO:0046872">
    <property type="term" value="F:metal ion binding"/>
    <property type="evidence" value="ECO:0007669"/>
    <property type="project" value="UniProtKB-KW"/>
</dbReference>
<evidence type="ECO:0000256" key="8">
    <source>
        <dbReference type="RuleBase" id="RU003653"/>
    </source>
</evidence>
<reference evidence="10 11" key="1">
    <citation type="submission" date="2015-06" db="EMBL/GenBank/DDBJ databases">
        <title>New insights into the roles of widespread benthic archaea in carbon and nitrogen cycling.</title>
        <authorList>
            <person name="Lazar C.S."/>
            <person name="Baker B.J."/>
            <person name="Seitz K.W."/>
            <person name="Hyde A.S."/>
            <person name="Dick G.J."/>
            <person name="Hinrichs K.-U."/>
            <person name="Teske A.P."/>
        </authorList>
    </citation>
    <scope>NUCLEOTIDE SEQUENCE [LARGE SCALE GENOMIC DNA]</scope>
    <source>
        <strain evidence="10">SG8-32-1</strain>
    </source>
</reference>
<comment type="catalytic activity">
    <reaction evidence="1 8">
        <text>Release of N-terminal amino acids, preferentially methionine, from peptides and arylamides.</text>
        <dbReference type="EC" id="3.4.11.18"/>
    </reaction>
</comment>
<dbReference type="InterPro" id="IPR036390">
    <property type="entry name" value="WH_DNA-bd_sf"/>
</dbReference>
<dbReference type="Gene3D" id="1.10.10.10">
    <property type="entry name" value="Winged helix-like DNA-binding domain superfamily/Winged helix DNA-binding domain"/>
    <property type="match status" value="1"/>
</dbReference>
<evidence type="ECO:0000256" key="5">
    <source>
        <dbReference type="ARBA" id="ARBA00022670"/>
    </source>
</evidence>
<accession>A0A0M0BQD0</accession>
<comment type="function">
    <text evidence="8">Removes the N-terminal methionine from nascent proteins. The N-terminal methionine is often cleaved when the second residue in the primary sequence is small and uncharged (Met-Ala-, Cys, Gly, Pro, Ser, Thr, or Val).</text>
</comment>
<dbReference type="InterPro" id="IPR001714">
    <property type="entry name" value="Pept_M24_MAP"/>
</dbReference>
<dbReference type="InterPro" id="IPR036005">
    <property type="entry name" value="Creatinase/aminopeptidase-like"/>
</dbReference>
<sequence length="260" mass="29239">MGIPEEDLQKYQLAGKIAREVRKEIKRTVREGMPIIDICEKVEGLTREKGGKPAFPCNVSVNEITAHYTSPPHDDKIIPEKSIVKVDIGVHVDGYIADTATSVCFDPEYDVMVNTAEEALEKAVEIIQPGLSISRFGSTIQKNIKIRGFKPVSNLTGHLIKRYIIHAGKSLPNVFNISTSRIKEDEIYGVEPFVTVSNATGRVENLTEANIFRYSKNKNLKSSLAKQILGYIRKNFQTLPFTERWLKEFQSSTNYESAFS</sequence>
<dbReference type="InterPro" id="IPR050247">
    <property type="entry name" value="Met_Aminopeptidase_Type2"/>
</dbReference>
<keyword evidence="6 8" id="KW-0479">Metal-binding</keyword>
<dbReference type="InterPro" id="IPR036388">
    <property type="entry name" value="WH-like_DNA-bd_sf"/>
</dbReference>
<gene>
    <name evidence="10" type="ORF">AC477_04855</name>
</gene>
<feature type="domain" description="Peptidase M24" evidence="9">
    <location>
        <begin position="10"/>
        <end position="195"/>
    </location>
</feature>
<dbReference type="EC" id="3.4.11.18" evidence="8"/>
<evidence type="ECO:0000256" key="2">
    <source>
        <dbReference type="ARBA" id="ARBA00001936"/>
    </source>
</evidence>
<comment type="cofactor">
    <cofactor evidence="2">
        <name>Mn(2+)</name>
        <dbReference type="ChEBI" id="CHEBI:29035"/>
    </cofactor>
</comment>
<dbReference type="PRINTS" id="PR00599">
    <property type="entry name" value="MAPEPTIDASE"/>
</dbReference>
<evidence type="ECO:0000313" key="10">
    <source>
        <dbReference type="EMBL" id="KON30570.1"/>
    </source>
</evidence>
<evidence type="ECO:0000256" key="3">
    <source>
        <dbReference type="ARBA" id="ARBA00001954"/>
    </source>
</evidence>
<dbReference type="AlphaFoldDB" id="A0A0M0BQD0"/>
<dbReference type="GO" id="GO:0004239">
    <property type="term" value="F:initiator methionyl aminopeptidase activity"/>
    <property type="evidence" value="ECO:0007669"/>
    <property type="project" value="UniProtKB-EC"/>
</dbReference>
<organism evidence="10 11">
    <name type="scientific">miscellaneous Crenarchaeota group-1 archaeon SG8-32-1</name>
    <dbReference type="NCBI Taxonomy" id="1685124"/>
    <lineage>
        <taxon>Archaea</taxon>
        <taxon>Candidatus Bathyarchaeota</taxon>
        <taxon>MCG-1</taxon>
    </lineage>
</organism>
<dbReference type="GO" id="GO:0005737">
    <property type="term" value="C:cytoplasm"/>
    <property type="evidence" value="ECO:0007669"/>
    <property type="project" value="TreeGrafter"/>
</dbReference>
<evidence type="ECO:0000256" key="4">
    <source>
        <dbReference type="ARBA" id="ARBA00022438"/>
    </source>
</evidence>
<dbReference type="PANTHER" id="PTHR45777:SF2">
    <property type="entry name" value="METHIONINE AMINOPEPTIDASE 2"/>
    <property type="match status" value="1"/>
</dbReference>
<dbReference type="SUPFAM" id="SSF55920">
    <property type="entry name" value="Creatinase/aminopeptidase"/>
    <property type="match status" value="1"/>
</dbReference>
<dbReference type="Proteomes" id="UP000037237">
    <property type="component" value="Unassembled WGS sequence"/>
</dbReference>
<feature type="non-terminal residue" evidence="10">
    <location>
        <position position="260"/>
    </location>
</feature>
<evidence type="ECO:0000256" key="7">
    <source>
        <dbReference type="ARBA" id="ARBA00022801"/>
    </source>
</evidence>
<dbReference type="NCBIfam" id="TIGR00501">
    <property type="entry name" value="met_pdase_II"/>
    <property type="match status" value="1"/>
</dbReference>
<dbReference type="InterPro" id="IPR000994">
    <property type="entry name" value="Pept_M24"/>
</dbReference>
<protein>
    <recommendedName>
        <fullName evidence="8">Methionine aminopeptidase</fullName>
        <ecNumber evidence="8">3.4.11.18</ecNumber>
    </recommendedName>
</protein>
<dbReference type="PANTHER" id="PTHR45777">
    <property type="entry name" value="METHIONINE AMINOPEPTIDASE 2"/>
    <property type="match status" value="1"/>
</dbReference>